<feature type="chain" id="PRO_5044811979" evidence="2">
    <location>
        <begin position="20"/>
        <end position="1004"/>
    </location>
</feature>
<dbReference type="PANTHER" id="PTHR47197:SF3">
    <property type="entry name" value="DIHYDRO-HEME D1 DEHYDROGENASE"/>
    <property type="match status" value="1"/>
</dbReference>
<dbReference type="SMART" id="SM00209">
    <property type="entry name" value="TSP1"/>
    <property type="match status" value="1"/>
</dbReference>
<evidence type="ECO:0000256" key="2">
    <source>
        <dbReference type="SAM" id="SignalP"/>
    </source>
</evidence>
<proteinExistence type="predicted"/>
<sequence>MQLLTPAAALLGLAATANAQTTVGCDASCPPIGYESDTSHICPGSTVDSITASREHEICHPTSNPFPDDKLSFSAFKQKGYVTVVANYYTGCEAGRRESGVFAGLAQRIHDETGGKVNFVTSLKGGGSCVEWAQIYQSDALSMGLNNGIKPSTMPLTVSDGSYDMRDHFFTPPYPHPSYIILDENLQVIYKSVGPCCGYVSYYDCTDEVALGLDEILTTKIYEVYNQQMATTTEQTDPTAAPTITPASSTASPTSPGSDSNRVSENCNATEYSEWSSCSKTCGDGGVQFRYRANAIDTVEVQLCPTEVASTLPSCDELCVPEFGPEFSISVVASDLSSPRDLAFHPTPGIHLGEYSEGRTFQPDVGEELWVANGNNHSISIIASLETSSQTTFSRVDRGYYHYMNNITALAFNTVKDSGRNPNQDTFNYFAVCNDNRNDYVGSKEPNMFMGPTLYDTDTVHKPGKKNTVNRIGEDCSDPADQCFFLHADMLHEAPACIGIAHDPEVKTAYGAVFWAFDTTGDNSGDGGQLVRFDFSQPHGPGSMDHSIAVVRRYPEVKLYRDEANLHTHAGMVVHPEKRILFISNPAKGNIVAVHIDTGRYSRTAREEYPIFSNRLPSFEYSIYECVEQEEEFAKGFDTPTGLALSNNGEILFVAERSGRISALEVDSGEMLQTIEVGALGYKSIGGLAISPETGVIYFTDMEANQVVRVDAQRSTDGQCNCDSRASSTFQAQVEDAKTVLSASSCAKNSFSLVRDYSCEVDATIPSGTLFDQVHTDTGYASDNPDVQSMAGMDEEAVLLANRTDCDYDSELNFDALLLGDYYCHTCLPRNHGSSCDAGGTCSNVHWRGFTCSNEFFVDIGYNDNNEPSLVLSSLHFNQTFAENTHVSLSRGVTYRFTVRTGSGRPVSIGSVADFSSDLVSESIKSVSVDGVTNGPLMLIVEESTPDCLYLSSPRTQPITLVVDGAASCQGIESTGNPLPESSAKKFSSFSWSSMLIILAYVIV</sequence>
<dbReference type="AlphaFoldDB" id="A0ABD3NU68"/>
<evidence type="ECO:0000313" key="3">
    <source>
        <dbReference type="EMBL" id="KAL3778958.1"/>
    </source>
</evidence>
<evidence type="ECO:0000313" key="4">
    <source>
        <dbReference type="Proteomes" id="UP001530400"/>
    </source>
</evidence>
<dbReference type="Pfam" id="PF00090">
    <property type="entry name" value="TSP_1"/>
    <property type="match status" value="1"/>
</dbReference>
<dbReference type="PANTHER" id="PTHR47197">
    <property type="entry name" value="PROTEIN NIRF"/>
    <property type="match status" value="1"/>
</dbReference>
<reference evidence="3 4" key="1">
    <citation type="submission" date="2024-10" db="EMBL/GenBank/DDBJ databases">
        <title>Updated reference genomes for cyclostephanoid diatoms.</title>
        <authorList>
            <person name="Roberts W.R."/>
            <person name="Alverson A.J."/>
        </authorList>
    </citation>
    <scope>NUCLEOTIDE SEQUENCE [LARGE SCALE GENOMIC DNA]</scope>
    <source>
        <strain evidence="3 4">AJA010-31</strain>
    </source>
</reference>
<dbReference type="Proteomes" id="UP001530400">
    <property type="component" value="Unassembled WGS sequence"/>
</dbReference>
<keyword evidence="4" id="KW-1185">Reference proteome</keyword>
<organism evidence="3 4">
    <name type="scientific">Cyclotella atomus</name>
    <dbReference type="NCBI Taxonomy" id="382360"/>
    <lineage>
        <taxon>Eukaryota</taxon>
        <taxon>Sar</taxon>
        <taxon>Stramenopiles</taxon>
        <taxon>Ochrophyta</taxon>
        <taxon>Bacillariophyta</taxon>
        <taxon>Coscinodiscophyceae</taxon>
        <taxon>Thalassiosirophycidae</taxon>
        <taxon>Stephanodiscales</taxon>
        <taxon>Stephanodiscaceae</taxon>
        <taxon>Cyclotella</taxon>
    </lineage>
</organism>
<gene>
    <name evidence="3" type="ORF">ACHAWO_013655</name>
</gene>
<dbReference type="InterPro" id="IPR000884">
    <property type="entry name" value="TSP1_rpt"/>
</dbReference>
<keyword evidence="2" id="KW-0732">Signal</keyword>
<dbReference type="InterPro" id="IPR051200">
    <property type="entry name" value="Host-pathogen_enzymatic-act"/>
</dbReference>
<dbReference type="Gene3D" id="2.130.10.10">
    <property type="entry name" value="YVTN repeat-like/Quinoprotein amine dehydrogenase"/>
    <property type="match status" value="1"/>
</dbReference>
<accession>A0ABD3NU68</accession>
<feature type="signal peptide" evidence="2">
    <location>
        <begin position="1"/>
        <end position="19"/>
    </location>
</feature>
<dbReference type="SUPFAM" id="SSF63825">
    <property type="entry name" value="YWTD domain"/>
    <property type="match status" value="1"/>
</dbReference>
<dbReference type="EMBL" id="JALLPJ020000962">
    <property type="protein sequence ID" value="KAL3778958.1"/>
    <property type="molecule type" value="Genomic_DNA"/>
</dbReference>
<name>A0ABD3NU68_9STRA</name>
<dbReference type="SUPFAM" id="SSF82895">
    <property type="entry name" value="TSP-1 type 1 repeat"/>
    <property type="match status" value="1"/>
</dbReference>
<evidence type="ECO:0000256" key="1">
    <source>
        <dbReference type="SAM" id="MobiDB-lite"/>
    </source>
</evidence>
<feature type="region of interest" description="Disordered" evidence="1">
    <location>
        <begin position="232"/>
        <end position="265"/>
    </location>
</feature>
<comment type="caution">
    <text evidence="3">The sequence shown here is derived from an EMBL/GenBank/DDBJ whole genome shotgun (WGS) entry which is preliminary data.</text>
</comment>
<protein>
    <submittedName>
        <fullName evidence="3">Uncharacterized protein</fullName>
    </submittedName>
</protein>
<dbReference type="InterPro" id="IPR015943">
    <property type="entry name" value="WD40/YVTN_repeat-like_dom_sf"/>
</dbReference>
<dbReference type="Gene3D" id="2.20.100.10">
    <property type="entry name" value="Thrombospondin type-1 (TSP1) repeat"/>
    <property type="match status" value="1"/>
</dbReference>
<dbReference type="PROSITE" id="PS50092">
    <property type="entry name" value="TSP1"/>
    <property type="match status" value="1"/>
</dbReference>
<feature type="compositionally biased region" description="Low complexity" evidence="1">
    <location>
        <begin position="238"/>
        <end position="256"/>
    </location>
</feature>
<dbReference type="InterPro" id="IPR036383">
    <property type="entry name" value="TSP1_rpt_sf"/>
</dbReference>